<gene>
    <name evidence="3" type="ORF">KPH14_001016</name>
</gene>
<dbReference type="InterPro" id="IPR012337">
    <property type="entry name" value="RNaseH-like_sf"/>
</dbReference>
<proteinExistence type="predicted"/>
<dbReference type="AlphaFoldDB" id="A0AAD9REF7"/>
<organism evidence="3 4">
    <name type="scientific">Odynerus spinipes</name>
    <dbReference type="NCBI Taxonomy" id="1348599"/>
    <lineage>
        <taxon>Eukaryota</taxon>
        <taxon>Metazoa</taxon>
        <taxon>Ecdysozoa</taxon>
        <taxon>Arthropoda</taxon>
        <taxon>Hexapoda</taxon>
        <taxon>Insecta</taxon>
        <taxon>Pterygota</taxon>
        <taxon>Neoptera</taxon>
        <taxon>Endopterygota</taxon>
        <taxon>Hymenoptera</taxon>
        <taxon>Apocrita</taxon>
        <taxon>Aculeata</taxon>
        <taxon>Vespoidea</taxon>
        <taxon>Vespidae</taxon>
        <taxon>Eumeninae</taxon>
        <taxon>Odynerus</taxon>
    </lineage>
</organism>
<comment type="caution">
    <text evidence="3">The sequence shown here is derived from an EMBL/GenBank/DDBJ whole genome shotgun (WGS) entry which is preliminary data.</text>
</comment>
<dbReference type="SUPFAM" id="SSF54160">
    <property type="entry name" value="Chromo domain-like"/>
    <property type="match status" value="1"/>
</dbReference>
<dbReference type="GO" id="GO:0003676">
    <property type="term" value="F:nucleic acid binding"/>
    <property type="evidence" value="ECO:0007669"/>
    <property type="project" value="InterPro"/>
</dbReference>
<evidence type="ECO:0000259" key="1">
    <source>
        <dbReference type="PROSITE" id="PS50013"/>
    </source>
</evidence>
<feature type="domain" description="Chromo" evidence="1">
    <location>
        <begin position="274"/>
        <end position="308"/>
    </location>
</feature>
<keyword evidence="4" id="KW-1185">Reference proteome</keyword>
<dbReference type="PANTHER" id="PTHR46585:SF1">
    <property type="entry name" value="CHROMO DOMAIN-CONTAINING PROTEIN"/>
    <property type="match status" value="1"/>
</dbReference>
<name>A0AAD9REF7_9HYME</name>
<reference evidence="3" key="1">
    <citation type="submission" date="2021-08" db="EMBL/GenBank/DDBJ databases">
        <authorList>
            <person name="Misof B."/>
            <person name="Oliver O."/>
            <person name="Podsiadlowski L."/>
            <person name="Donath A."/>
            <person name="Peters R."/>
            <person name="Mayer C."/>
            <person name="Rust J."/>
            <person name="Gunkel S."/>
            <person name="Lesny P."/>
            <person name="Martin S."/>
            <person name="Oeyen J.P."/>
            <person name="Petersen M."/>
            <person name="Panagiotis P."/>
            <person name="Wilbrandt J."/>
            <person name="Tanja T."/>
        </authorList>
    </citation>
    <scope>NUCLEOTIDE SEQUENCE</scope>
    <source>
        <strain evidence="3">GBR_01_08_01A</strain>
        <tissue evidence="3">Thorax + abdomen</tissue>
    </source>
</reference>
<evidence type="ECO:0000313" key="4">
    <source>
        <dbReference type="Proteomes" id="UP001258017"/>
    </source>
</evidence>
<evidence type="ECO:0000259" key="2">
    <source>
        <dbReference type="PROSITE" id="PS50994"/>
    </source>
</evidence>
<protein>
    <recommendedName>
        <fullName evidence="5">Integrase catalytic domain-containing protein</fullName>
    </recommendedName>
</protein>
<dbReference type="CDD" id="cd00024">
    <property type="entry name" value="CD_CSD"/>
    <property type="match status" value="1"/>
</dbReference>
<dbReference type="EMBL" id="JAIFRP010000498">
    <property type="protein sequence ID" value="KAK2578231.1"/>
    <property type="molecule type" value="Genomic_DNA"/>
</dbReference>
<dbReference type="PANTHER" id="PTHR46585">
    <property type="entry name" value="INTEGRASE CORE DOMAIN CONTAINING PROTEIN"/>
    <property type="match status" value="1"/>
</dbReference>
<dbReference type="Pfam" id="PF00665">
    <property type="entry name" value="rve"/>
    <property type="match status" value="1"/>
</dbReference>
<dbReference type="PROSITE" id="PS50013">
    <property type="entry name" value="CHROMO_2"/>
    <property type="match status" value="1"/>
</dbReference>
<accession>A0AAD9REF7</accession>
<dbReference type="InterPro" id="IPR000953">
    <property type="entry name" value="Chromo/chromo_shadow_dom"/>
</dbReference>
<dbReference type="GO" id="GO:0015074">
    <property type="term" value="P:DNA integration"/>
    <property type="evidence" value="ECO:0007669"/>
    <property type="project" value="InterPro"/>
</dbReference>
<sequence length="308" mass="35958">MSKAKRKLVDELHAPARKNFPRRRVVLMGIDDLWQADIVGMRAYARSNSGHQYILTVIDAFTKYAWAIALKTKSANDVVRAFGKIIQDGGKKPKNLQTDDGREFFNAEFKRLTDKHSINHYSTYSPLKASIVERWNRTMKNRMWKIFTMNGNYKWLKSLLALTDEYNHRVHRTTCMRPIDVTSKHEQKLLSTSYNNIKIAAPAKFRVGDHVRISKCKNLFEKGYTPNWTTEVFRVMRIQRTNPVTYLLYDSKGIEVLGGFYEHELQRVSDPDVYLVERILRRSGHKVFVKWLGMDSSHNSWIDKGNVL</sequence>
<evidence type="ECO:0000313" key="3">
    <source>
        <dbReference type="EMBL" id="KAK2578231.1"/>
    </source>
</evidence>
<dbReference type="InterPro" id="IPR001584">
    <property type="entry name" value="Integrase_cat-core"/>
</dbReference>
<feature type="domain" description="Integrase catalytic" evidence="2">
    <location>
        <begin position="17"/>
        <end position="186"/>
    </location>
</feature>
<dbReference type="PROSITE" id="PS50994">
    <property type="entry name" value="INTEGRASE"/>
    <property type="match status" value="1"/>
</dbReference>
<dbReference type="Proteomes" id="UP001258017">
    <property type="component" value="Unassembled WGS sequence"/>
</dbReference>
<dbReference type="InterPro" id="IPR016197">
    <property type="entry name" value="Chromo-like_dom_sf"/>
</dbReference>
<dbReference type="InterPro" id="IPR036397">
    <property type="entry name" value="RNaseH_sf"/>
</dbReference>
<dbReference type="Gene3D" id="3.30.420.10">
    <property type="entry name" value="Ribonuclease H-like superfamily/Ribonuclease H"/>
    <property type="match status" value="1"/>
</dbReference>
<dbReference type="GO" id="GO:0005694">
    <property type="term" value="C:chromosome"/>
    <property type="evidence" value="ECO:0007669"/>
    <property type="project" value="UniProtKB-ARBA"/>
</dbReference>
<dbReference type="SUPFAM" id="SSF53098">
    <property type="entry name" value="Ribonuclease H-like"/>
    <property type="match status" value="1"/>
</dbReference>
<reference evidence="3" key="2">
    <citation type="journal article" date="2023" name="Commun. Biol.">
        <title>Intrasexual cuticular hydrocarbon dimorphism in a wasp sheds light on hydrocarbon biosynthesis genes in Hymenoptera.</title>
        <authorList>
            <person name="Moris V.C."/>
            <person name="Podsiadlowski L."/>
            <person name="Martin S."/>
            <person name="Oeyen J.P."/>
            <person name="Donath A."/>
            <person name="Petersen M."/>
            <person name="Wilbrandt J."/>
            <person name="Misof B."/>
            <person name="Liedtke D."/>
            <person name="Thamm M."/>
            <person name="Scheiner R."/>
            <person name="Schmitt T."/>
            <person name="Niehuis O."/>
        </authorList>
    </citation>
    <scope>NUCLEOTIDE SEQUENCE</scope>
    <source>
        <strain evidence="3">GBR_01_08_01A</strain>
    </source>
</reference>
<evidence type="ECO:0008006" key="5">
    <source>
        <dbReference type="Google" id="ProtNLM"/>
    </source>
</evidence>